<gene>
    <name evidence="1" type="ORF">C6C11_19305</name>
</gene>
<protein>
    <recommendedName>
        <fullName evidence="3">DUF2877 domain-containing protein</fullName>
    </recommendedName>
</protein>
<dbReference type="InterPro" id="IPR021530">
    <property type="entry name" value="AllH-like"/>
</dbReference>
<evidence type="ECO:0000313" key="1">
    <source>
        <dbReference type="EMBL" id="RCF45266.1"/>
    </source>
</evidence>
<sequence length="293" mass="32231">MFKEPLLSQRSLSVIRGCERVLAMPKQDVLIVHSRFQRSCNFISAQGEWLTLVINGVALPPAGMELATGLLPDDMQPGSRWLWHENTLVGPHCKIRFVDCQWQSTRLTAGQGLMPCLLPSLDHFLSFAPPVGGFWSQWHGEDHDYLLPPLTALQNWLGGAKVELGPVLTPLLGYGHGLTPSGDDFLLGILFALEWTAFQGRDEFIAALLPLLTRTTEISAVMLKMGVVGHYGERLLQLVTAREQDVVSAIKNIADYGHSSGHDMLCGIRFVFLEGLQSSSSRSETDLPACDGI</sequence>
<dbReference type="EMBL" id="PUTQ01000033">
    <property type="protein sequence ID" value="RCF45266.1"/>
    <property type="molecule type" value="Genomic_DNA"/>
</dbReference>
<dbReference type="AlphaFoldDB" id="A0ABD7G2X0"/>
<comment type="caution">
    <text evidence="1">The sequence shown here is derived from an EMBL/GenBank/DDBJ whole genome shotgun (WGS) entry which is preliminary data.</text>
</comment>
<organism evidence="1 2">
    <name type="scientific">Aeromonas hydrophila</name>
    <dbReference type="NCBI Taxonomy" id="644"/>
    <lineage>
        <taxon>Bacteria</taxon>
        <taxon>Pseudomonadati</taxon>
        <taxon>Pseudomonadota</taxon>
        <taxon>Gammaproteobacteria</taxon>
        <taxon>Aeromonadales</taxon>
        <taxon>Aeromonadaceae</taxon>
        <taxon>Aeromonas</taxon>
    </lineage>
</organism>
<reference evidence="1 2" key="1">
    <citation type="journal article" date="2018" name="PLoS ONE">
        <title>Phenotypic characterization and whole genome analysis of extended-spectrum beta-lactamase-producing bacteria isolated from dogs in Germany.</title>
        <authorList>
            <person name="Boehmer T."/>
            <person name="Vogler A.J."/>
            <person name="Thomas A."/>
            <person name="Sauer S."/>
            <person name="Hergenroether M."/>
            <person name="Straubinger R.K."/>
            <person name="Birdsell D."/>
            <person name="Keim P."/>
            <person name="Sahl J.W."/>
            <person name="Williamson C.H."/>
            <person name="Riehm J.M."/>
        </authorList>
    </citation>
    <scope>NUCLEOTIDE SEQUENCE [LARGE SCALE GENOMIC DNA]</scope>
    <source>
        <strain evidence="1 2">AFG_SD03_1510_Ahy_093</strain>
    </source>
</reference>
<reference evidence="2" key="2">
    <citation type="submission" date="2018-02" db="EMBL/GenBank/DDBJ databases">
        <title>Phenotypic characterization and whole genome analysis of multidrug-resistant, extended-spectrum beta-lactamase-producing bacteria isolated from dogs in Germany.</title>
        <authorList>
            <person name="Williamson C."/>
        </authorList>
    </citation>
    <scope>NUCLEOTIDE SEQUENCE [LARGE SCALE GENOMIC DNA]</scope>
    <source>
        <strain evidence="2">AFG_SD03_1510_Ahy_093</strain>
    </source>
</reference>
<evidence type="ECO:0000313" key="2">
    <source>
        <dbReference type="Proteomes" id="UP000253075"/>
    </source>
</evidence>
<name>A0ABD7G2X0_AERHY</name>
<proteinExistence type="predicted"/>
<accession>A0ABD7G2X0</accession>
<dbReference type="Pfam" id="PF11392">
    <property type="entry name" value="AllH"/>
    <property type="match status" value="1"/>
</dbReference>
<evidence type="ECO:0008006" key="3">
    <source>
        <dbReference type="Google" id="ProtNLM"/>
    </source>
</evidence>
<dbReference type="Proteomes" id="UP000253075">
    <property type="component" value="Unassembled WGS sequence"/>
</dbReference>